<comment type="catalytic activity">
    <reaction evidence="7">
        <text>aldehydo-D-ribose 5-phosphate + D-glyceraldehyde 3-phosphate + L-glutamine = pyridoxal 5'-phosphate + L-glutamate + phosphate + 3 H2O + H(+)</text>
        <dbReference type="Rhea" id="RHEA:31507"/>
        <dbReference type="ChEBI" id="CHEBI:15377"/>
        <dbReference type="ChEBI" id="CHEBI:15378"/>
        <dbReference type="ChEBI" id="CHEBI:29985"/>
        <dbReference type="ChEBI" id="CHEBI:43474"/>
        <dbReference type="ChEBI" id="CHEBI:58273"/>
        <dbReference type="ChEBI" id="CHEBI:58359"/>
        <dbReference type="ChEBI" id="CHEBI:59776"/>
        <dbReference type="ChEBI" id="CHEBI:597326"/>
        <dbReference type="EC" id="4.3.3.6"/>
    </reaction>
</comment>
<dbReference type="RefSeq" id="XP_002676297.1">
    <property type="nucleotide sequence ID" value="XM_002676251.1"/>
</dbReference>
<keyword evidence="6" id="KW-0704">Schiff base</keyword>
<keyword evidence="10" id="KW-1185">Reference proteome</keyword>
<accession>D2VI85</accession>
<protein>
    <recommendedName>
        <fullName evidence="3">pyridoxal 5'-phosphate synthase (glutamine hydrolyzing)</fullName>
        <ecNumber evidence="3">4.3.3.6</ecNumber>
    </recommendedName>
</protein>
<dbReference type="GO" id="GO:0008615">
    <property type="term" value="P:pyridoxine biosynthetic process"/>
    <property type="evidence" value="ECO:0007669"/>
    <property type="project" value="TreeGrafter"/>
</dbReference>
<dbReference type="EC" id="4.3.3.6" evidence="3"/>
<keyword evidence="5" id="KW-0456">Lyase</keyword>
<dbReference type="Gene3D" id="3.20.20.70">
    <property type="entry name" value="Aldolase class I"/>
    <property type="match status" value="1"/>
</dbReference>
<evidence type="ECO:0000256" key="6">
    <source>
        <dbReference type="ARBA" id="ARBA00023270"/>
    </source>
</evidence>
<dbReference type="PANTHER" id="PTHR31829:SF0">
    <property type="entry name" value="PYRIDOXAL 5'-PHOSPHATE SYNTHASE SUBUNIT SNZ1-RELATED"/>
    <property type="match status" value="1"/>
</dbReference>
<evidence type="ECO:0000256" key="2">
    <source>
        <dbReference type="ARBA" id="ARBA00007281"/>
    </source>
</evidence>
<dbReference type="OrthoDB" id="1660966at2759"/>
<gene>
    <name evidence="9" type="ORF">NAEGRDRAFT_80061</name>
</gene>
<dbReference type="VEuPathDB" id="AmoebaDB:NAEGRDRAFT_80061"/>
<keyword evidence="4" id="KW-0663">Pyridoxal phosphate</keyword>
<dbReference type="AlphaFoldDB" id="D2VI85"/>
<dbReference type="GO" id="GO:0042823">
    <property type="term" value="P:pyridoxal phosphate biosynthetic process"/>
    <property type="evidence" value="ECO:0007669"/>
    <property type="project" value="InterPro"/>
</dbReference>
<proteinExistence type="inferred from homology"/>
<evidence type="ECO:0000313" key="10">
    <source>
        <dbReference type="Proteomes" id="UP000006671"/>
    </source>
</evidence>
<sequence>MKLVVFEVVSVEEATLAVALAQKFNQVKCCLMVGQEGHVMEAKLCNELGVTIIDEHDQSIVDEHSFSKSTESLSNITFINPANTFPEALRNIAKGAKIIRTHFGEMASIIHQLRNITMGALNIVKLNDEQLDEFARREFVPKELLFKIKEEGFTVPLLAYGNINSPADVSLLCQLPNVNGIIIANEIFKMKNSFRTMHSLVAAVLFHDNPSKLLEISTTFPSHQQQLDIKGNFTEALPEKMSPLFQTIASPTQSTYHQDQIVEEDSKMLSDSSNFLPNNDFM</sequence>
<name>D2VI85_NAEGR</name>
<evidence type="ECO:0000256" key="1">
    <source>
        <dbReference type="ARBA" id="ARBA00004737"/>
    </source>
</evidence>
<comment type="pathway">
    <text evidence="1">Cofactor biosynthesis; pyridoxal 5'-phosphate biosynthesis.</text>
</comment>
<evidence type="ECO:0000259" key="8">
    <source>
        <dbReference type="Pfam" id="PF01680"/>
    </source>
</evidence>
<dbReference type="Pfam" id="PF01680">
    <property type="entry name" value="SOR_SNZ"/>
    <property type="match status" value="1"/>
</dbReference>
<dbReference type="InParanoid" id="D2VI85"/>
<reference evidence="9 10" key="1">
    <citation type="journal article" date="2010" name="Cell">
        <title>The genome of Naegleria gruberi illuminates early eukaryotic versatility.</title>
        <authorList>
            <person name="Fritz-Laylin L.K."/>
            <person name="Prochnik S.E."/>
            <person name="Ginger M.L."/>
            <person name="Dacks J.B."/>
            <person name="Carpenter M.L."/>
            <person name="Field M.C."/>
            <person name="Kuo A."/>
            <person name="Paredez A."/>
            <person name="Chapman J."/>
            <person name="Pham J."/>
            <person name="Shu S."/>
            <person name="Neupane R."/>
            <person name="Cipriano M."/>
            <person name="Mancuso J."/>
            <person name="Tu H."/>
            <person name="Salamov A."/>
            <person name="Lindquist E."/>
            <person name="Shapiro H."/>
            <person name="Lucas S."/>
            <person name="Grigoriev I.V."/>
            <person name="Cande W.Z."/>
            <person name="Fulton C."/>
            <person name="Rokhsar D.S."/>
            <person name="Dawson S.C."/>
        </authorList>
    </citation>
    <scope>NUCLEOTIDE SEQUENCE [LARGE SCALE GENOMIC DNA]</scope>
    <source>
        <strain evidence="9 10">NEG-M</strain>
    </source>
</reference>
<dbReference type="InterPro" id="IPR011060">
    <property type="entry name" value="RibuloseP-bd_barrel"/>
</dbReference>
<dbReference type="FunCoup" id="D2VI85">
    <property type="interactions" value="129"/>
</dbReference>
<dbReference type="InterPro" id="IPR033755">
    <property type="entry name" value="PdxS/SNZ_N"/>
</dbReference>
<dbReference type="eggNOG" id="KOG1606">
    <property type="taxonomic scope" value="Eukaryota"/>
</dbReference>
<comment type="similarity">
    <text evidence="2">Belongs to the PdxS/SNZ family.</text>
</comment>
<evidence type="ECO:0000313" key="9">
    <source>
        <dbReference type="EMBL" id="EFC43553.1"/>
    </source>
</evidence>
<dbReference type="GeneID" id="8853122"/>
<organism evidence="10">
    <name type="scientific">Naegleria gruberi</name>
    <name type="common">Amoeba</name>
    <dbReference type="NCBI Taxonomy" id="5762"/>
    <lineage>
        <taxon>Eukaryota</taxon>
        <taxon>Discoba</taxon>
        <taxon>Heterolobosea</taxon>
        <taxon>Tetramitia</taxon>
        <taxon>Eutetramitia</taxon>
        <taxon>Vahlkampfiidae</taxon>
        <taxon>Naegleria</taxon>
    </lineage>
</organism>
<dbReference type="GO" id="GO:0036381">
    <property type="term" value="F:pyridoxal 5'-phosphate synthase (glutamine hydrolysing) activity"/>
    <property type="evidence" value="ECO:0007669"/>
    <property type="project" value="UniProtKB-EC"/>
</dbReference>
<evidence type="ECO:0000256" key="7">
    <source>
        <dbReference type="ARBA" id="ARBA00047992"/>
    </source>
</evidence>
<dbReference type="STRING" id="5762.D2VI85"/>
<evidence type="ECO:0000256" key="4">
    <source>
        <dbReference type="ARBA" id="ARBA00022898"/>
    </source>
</evidence>
<dbReference type="EMBL" id="GG738873">
    <property type="protein sequence ID" value="EFC43553.1"/>
    <property type="molecule type" value="Genomic_DNA"/>
</dbReference>
<dbReference type="KEGG" id="ngr:NAEGRDRAFT_80061"/>
<feature type="domain" description="PdxS/SNZ N-terminal" evidence="8">
    <location>
        <begin position="37"/>
        <end position="152"/>
    </location>
</feature>
<dbReference type="GO" id="GO:0006520">
    <property type="term" value="P:amino acid metabolic process"/>
    <property type="evidence" value="ECO:0007669"/>
    <property type="project" value="TreeGrafter"/>
</dbReference>
<dbReference type="Proteomes" id="UP000006671">
    <property type="component" value="Unassembled WGS sequence"/>
</dbReference>
<evidence type="ECO:0000256" key="5">
    <source>
        <dbReference type="ARBA" id="ARBA00023239"/>
    </source>
</evidence>
<dbReference type="InterPro" id="IPR001852">
    <property type="entry name" value="PdxS/SNZ"/>
</dbReference>
<evidence type="ECO:0000256" key="3">
    <source>
        <dbReference type="ARBA" id="ARBA00012084"/>
    </source>
</evidence>
<dbReference type="PANTHER" id="PTHR31829">
    <property type="entry name" value="PYRIDOXAL 5'-PHOSPHATE SYNTHASE SUBUNIT SNZ1-RELATED"/>
    <property type="match status" value="1"/>
</dbReference>
<dbReference type="SUPFAM" id="SSF51366">
    <property type="entry name" value="Ribulose-phoshate binding barrel"/>
    <property type="match status" value="1"/>
</dbReference>
<dbReference type="InterPro" id="IPR013785">
    <property type="entry name" value="Aldolase_TIM"/>
</dbReference>